<dbReference type="GO" id="GO:0015562">
    <property type="term" value="F:efflux transmembrane transporter activity"/>
    <property type="evidence" value="ECO:0007669"/>
    <property type="project" value="InterPro"/>
</dbReference>
<dbReference type="Gene3D" id="1.20.1600.10">
    <property type="entry name" value="Outer membrane efflux proteins (OEP)"/>
    <property type="match status" value="1"/>
</dbReference>
<comment type="similarity">
    <text evidence="2">Belongs to the outer membrane factor (OMF) (TC 1.B.17) family.</text>
</comment>
<evidence type="ECO:0000256" key="6">
    <source>
        <dbReference type="ARBA" id="ARBA00023136"/>
    </source>
</evidence>
<dbReference type="AlphaFoldDB" id="A0A4Y8WI99"/>
<gene>
    <name evidence="8" type="ORF">ELS82_06465</name>
</gene>
<dbReference type="EMBL" id="SATR01000006">
    <property type="protein sequence ID" value="TFH92549.1"/>
    <property type="molecule type" value="Genomic_DNA"/>
</dbReference>
<reference evidence="8 9" key="1">
    <citation type="submission" date="2019-01" db="EMBL/GenBank/DDBJ databases">
        <title>Vibrio BEI176 sp. nov, a marine bacterium isolated from China: eastern marignal seas.</title>
        <authorList>
            <person name="Li B."/>
        </authorList>
    </citation>
    <scope>NUCLEOTIDE SEQUENCE [LARGE SCALE GENOMIC DNA]</scope>
    <source>
        <strain evidence="8 9">BEI176</strain>
    </source>
</reference>
<evidence type="ECO:0000313" key="9">
    <source>
        <dbReference type="Proteomes" id="UP000297753"/>
    </source>
</evidence>
<keyword evidence="7" id="KW-0998">Cell outer membrane</keyword>
<organism evidence="8 9">
    <name type="scientific">Vibrio ouci</name>
    <dbReference type="NCBI Taxonomy" id="2499078"/>
    <lineage>
        <taxon>Bacteria</taxon>
        <taxon>Pseudomonadati</taxon>
        <taxon>Pseudomonadota</taxon>
        <taxon>Gammaproteobacteria</taxon>
        <taxon>Vibrionales</taxon>
        <taxon>Vibrionaceae</taxon>
        <taxon>Vibrio</taxon>
    </lineage>
</organism>
<dbReference type="PANTHER" id="PTHR30026">
    <property type="entry name" value="OUTER MEMBRANE PROTEIN TOLC"/>
    <property type="match status" value="1"/>
</dbReference>
<accession>A0A4Y8WI99</accession>
<evidence type="ECO:0000256" key="7">
    <source>
        <dbReference type="ARBA" id="ARBA00023237"/>
    </source>
</evidence>
<comment type="subcellular location">
    <subcellularLocation>
        <location evidence="1">Cell outer membrane</location>
    </subcellularLocation>
</comment>
<dbReference type="InterPro" id="IPR003423">
    <property type="entry name" value="OMP_efflux"/>
</dbReference>
<dbReference type="GO" id="GO:1990281">
    <property type="term" value="C:efflux pump complex"/>
    <property type="evidence" value="ECO:0007669"/>
    <property type="project" value="TreeGrafter"/>
</dbReference>
<evidence type="ECO:0000256" key="5">
    <source>
        <dbReference type="ARBA" id="ARBA00022692"/>
    </source>
</evidence>
<dbReference type="Proteomes" id="UP000297753">
    <property type="component" value="Unassembled WGS sequence"/>
</dbReference>
<dbReference type="RefSeq" id="WP_134834749.1">
    <property type="nucleotide sequence ID" value="NZ_SATR01000006.1"/>
</dbReference>
<sequence length="418" mass="46677">MIKRYLPHIGCVILVTTFSLPNYAISIEQAWQEAKKYDPSYEQAKIDVQLGEVNINASRSSLLPNLGASASASWSETGDSTTSYGTSLSQTIFNSSLWSDLDFANANYITAQLKLIESQNALANKLLSAYLNVASAQGDLQLAQSKWDEGNKLLKITETRFKAGKIRSVEVDQIHTMQVSEKAAILRAQAKLEVKRTELVALINLVPQSVNQVRTDSLVQPPMIVNSKNQWLKLAMDSSPELLVAIQNVKATEFAKDSAKGGYYPTLEGKVNYGDDNEFNASISLNVPIDLNGATRAKVDKASLSVLRAKHDLRRVKIEVQKHVTQRLTEVHFNWNRVLIENELVTSSEKVLRSQEKLYESGLVEVSEVIKAHNKVFLAKYNLKKSWYDYWRERIGLLKIAGKLDDSSIALISQVFVS</sequence>
<keyword evidence="9" id="KW-1185">Reference proteome</keyword>
<dbReference type="Pfam" id="PF02321">
    <property type="entry name" value="OEP"/>
    <property type="match status" value="2"/>
</dbReference>
<keyword evidence="4" id="KW-1134">Transmembrane beta strand</keyword>
<evidence type="ECO:0000256" key="2">
    <source>
        <dbReference type="ARBA" id="ARBA00007613"/>
    </source>
</evidence>
<dbReference type="SUPFAM" id="SSF56954">
    <property type="entry name" value="Outer membrane efflux proteins (OEP)"/>
    <property type="match status" value="1"/>
</dbReference>
<dbReference type="InterPro" id="IPR051906">
    <property type="entry name" value="TolC-like"/>
</dbReference>
<protein>
    <submittedName>
        <fullName evidence="8">TolC family protein</fullName>
    </submittedName>
</protein>
<evidence type="ECO:0000256" key="4">
    <source>
        <dbReference type="ARBA" id="ARBA00022452"/>
    </source>
</evidence>
<proteinExistence type="inferred from homology"/>
<name>A0A4Y8WI99_9VIBR</name>
<keyword evidence="5" id="KW-0812">Transmembrane</keyword>
<dbReference type="OrthoDB" id="6396237at2"/>
<evidence type="ECO:0000313" key="8">
    <source>
        <dbReference type="EMBL" id="TFH92549.1"/>
    </source>
</evidence>
<keyword evidence="3" id="KW-0813">Transport</keyword>
<comment type="caution">
    <text evidence="8">The sequence shown here is derived from an EMBL/GenBank/DDBJ whole genome shotgun (WGS) entry which is preliminary data.</text>
</comment>
<evidence type="ECO:0000256" key="3">
    <source>
        <dbReference type="ARBA" id="ARBA00022448"/>
    </source>
</evidence>
<dbReference type="GO" id="GO:0015288">
    <property type="term" value="F:porin activity"/>
    <property type="evidence" value="ECO:0007669"/>
    <property type="project" value="TreeGrafter"/>
</dbReference>
<keyword evidence="6" id="KW-0472">Membrane</keyword>
<evidence type="ECO:0000256" key="1">
    <source>
        <dbReference type="ARBA" id="ARBA00004442"/>
    </source>
</evidence>
<dbReference type="GO" id="GO:0009279">
    <property type="term" value="C:cell outer membrane"/>
    <property type="evidence" value="ECO:0007669"/>
    <property type="project" value="UniProtKB-SubCell"/>
</dbReference>
<dbReference type="PANTHER" id="PTHR30026:SF20">
    <property type="entry name" value="OUTER MEMBRANE PROTEIN TOLC"/>
    <property type="match status" value="1"/>
</dbReference>